<keyword evidence="3" id="KW-1003">Cell membrane</keyword>
<organism evidence="11 12">
    <name type="scientific">Mesorhabditis belari</name>
    <dbReference type="NCBI Taxonomy" id="2138241"/>
    <lineage>
        <taxon>Eukaryota</taxon>
        <taxon>Metazoa</taxon>
        <taxon>Ecdysozoa</taxon>
        <taxon>Nematoda</taxon>
        <taxon>Chromadorea</taxon>
        <taxon>Rhabditida</taxon>
        <taxon>Rhabditina</taxon>
        <taxon>Rhabditomorpha</taxon>
        <taxon>Rhabditoidea</taxon>
        <taxon>Rhabditidae</taxon>
        <taxon>Mesorhabditinae</taxon>
        <taxon>Mesorhabditis</taxon>
    </lineage>
</organism>
<reference evidence="12" key="1">
    <citation type="submission" date="2024-02" db="UniProtKB">
        <authorList>
            <consortium name="WormBaseParasite"/>
        </authorList>
    </citation>
    <scope>IDENTIFICATION</scope>
</reference>
<dbReference type="WBParaSite" id="MBELARI_LOCUS8135">
    <property type="protein sequence ID" value="MBELARI_LOCUS8135"/>
    <property type="gene ID" value="MBELARI_LOCUS8135"/>
</dbReference>
<dbReference type="PANTHER" id="PTHR10796:SF95">
    <property type="entry name" value="SSD DOMAIN-CONTAINING PROTEIN"/>
    <property type="match status" value="1"/>
</dbReference>
<keyword evidence="5 9" id="KW-1133">Transmembrane helix</keyword>
<feature type="transmembrane region" description="Helical" evidence="9">
    <location>
        <begin position="398"/>
        <end position="420"/>
    </location>
</feature>
<feature type="transmembrane region" description="Helical" evidence="9">
    <location>
        <begin position="86"/>
        <end position="105"/>
    </location>
</feature>
<feature type="transmembrane region" description="Helical" evidence="9">
    <location>
        <begin position="497"/>
        <end position="522"/>
    </location>
</feature>
<sequence>MSSKRKKNENSDEESDRVKCLETDVQLKEVNEELVEIAAKNRRLEMQLKNVNDELLRSKSELSARGVIEWLERRHYREMPASVRRGPSITITSLTNFFAFLVGYFTPTPEIQLFCIGNAVAIILDYLYQISMYCCMISIGARMDEKNREPTKAPAKLATQKHPVVDELKDSHFIVAYSRWIASPFTTIFFLFGLVAYWYVTAKGALQMSVILSSKSLVIDGSELIAIENLREQWVLPNYTTVIVLVNRAGNLSSPDRLQMADNLISTFESFPEAIGPETTHYWMRDYRIFQESANEEFLGEEEFEGNLMVKDPFTREAMKGFLEWPEFRHWTGFIKFNDEDRLDRFMATVSFHGEKLGEFNVRKELLERWRKVVDSFPALNASIFDDFCAFVDQTDSMVPATLSSSLVTLITMLVICFLFMNSLFTIIIATLSIISICLGVFGFLALWNVNLDPISMSCLIMSIGFSVDFPAHIAFHFHREGLEHPDSKPAERIARSLLSIGFPLLQCGLSTVLFVLCLICIKTYMGEVFVKTVFLVVSLGLLHGLVIVPSFLCTLSNLHSLIWKKRKGNEIGKHSIMIRDMCDYNSTSTTPLIGSHLEKELADGDSTACITSTTNEPTLPTYLVELLDERLVSSNPRGQFRHTTRLINDEIARILRGGATCYFGRENHGARRQISKVQLRRSHPWTTWHDC</sequence>
<feature type="transmembrane region" description="Helical" evidence="9">
    <location>
        <begin position="534"/>
        <end position="559"/>
    </location>
</feature>
<dbReference type="InterPro" id="IPR001036">
    <property type="entry name" value="Acrflvin-R"/>
</dbReference>
<dbReference type="GO" id="GO:0005886">
    <property type="term" value="C:plasma membrane"/>
    <property type="evidence" value="ECO:0007669"/>
    <property type="project" value="UniProtKB-SubCell"/>
</dbReference>
<evidence type="ECO:0000256" key="1">
    <source>
        <dbReference type="ARBA" id="ARBA00004651"/>
    </source>
</evidence>
<evidence type="ECO:0000256" key="5">
    <source>
        <dbReference type="ARBA" id="ARBA00022989"/>
    </source>
</evidence>
<feature type="transmembrane region" description="Helical" evidence="9">
    <location>
        <begin position="180"/>
        <end position="200"/>
    </location>
</feature>
<feature type="domain" description="SSD" evidence="10">
    <location>
        <begin position="86"/>
        <end position="139"/>
    </location>
</feature>
<dbReference type="InterPro" id="IPR051697">
    <property type="entry name" value="Patched_domain-protein"/>
</dbReference>
<accession>A0AAF3FNA5</accession>
<dbReference type="SUPFAM" id="SSF82866">
    <property type="entry name" value="Multidrug efflux transporter AcrB transmembrane domain"/>
    <property type="match status" value="2"/>
</dbReference>
<keyword evidence="8" id="KW-0175">Coiled coil</keyword>
<dbReference type="GO" id="GO:0006897">
    <property type="term" value="P:endocytosis"/>
    <property type="evidence" value="ECO:0007669"/>
    <property type="project" value="TreeGrafter"/>
</dbReference>
<dbReference type="Pfam" id="PF00873">
    <property type="entry name" value="ACR_tran"/>
    <property type="match status" value="1"/>
</dbReference>
<evidence type="ECO:0000256" key="2">
    <source>
        <dbReference type="ARBA" id="ARBA00005585"/>
    </source>
</evidence>
<comment type="subcellular location">
    <subcellularLocation>
        <location evidence="1">Cell membrane</location>
        <topology evidence="1">Multi-pass membrane protein</topology>
    </subcellularLocation>
</comment>
<comment type="similarity">
    <text evidence="2">Belongs to the patched family.</text>
</comment>
<proteinExistence type="inferred from homology"/>
<dbReference type="InterPro" id="IPR000731">
    <property type="entry name" value="SSD"/>
</dbReference>
<dbReference type="Proteomes" id="UP000887575">
    <property type="component" value="Unassembled WGS sequence"/>
</dbReference>
<dbReference type="FunFam" id="1.20.1640.10:FF:000013">
    <property type="entry name" value="PaTched Related family"/>
    <property type="match status" value="1"/>
</dbReference>
<evidence type="ECO:0000256" key="9">
    <source>
        <dbReference type="SAM" id="Phobius"/>
    </source>
</evidence>
<dbReference type="Gene3D" id="1.20.1640.10">
    <property type="entry name" value="Multidrug efflux transporter AcrB transmembrane domain"/>
    <property type="match status" value="1"/>
</dbReference>
<dbReference type="InterPro" id="IPR003392">
    <property type="entry name" value="PTHD_SSD"/>
</dbReference>
<keyword evidence="6 9" id="KW-0472">Membrane</keyword>
<evidence type="ECO:0000256" key="7">
    <source>
        <dbReference type="ARBA" id="ARBA00023180"/>
    </source>
</evidence>
<evidence type="ECO:0000259" key="10">
    <source>
        <dbReference type="PROSITE" id="PS50156"/>
    </source>
</evidence>
<evidence type="ECO:0000256" key="4">
    <source>
        <dbReference type="ARBA" id="ARBA00022692"/>
    </source>
</evidence>
<dbReference type="GO" id="GO:0030659">
    <property type="term" value="C:cytoplasmic vesicle membrane"/>
    <property type="evidence" value="ECO:0007669"/>
    <property type="project" value="TreeGrafter"/>
</dbReference>
<evidence type="ECO:0000256" key="8">
    <source>
        <dbReference type="SAM" id="Coils"/>
    </source>
</evidence>
<keyword evidence="4 9" id="KW-0812">Transmembrane</keyword>
<evidence type="ECO:0000256" key="6">
    <source>
        <dbReference type="ARBA" id="ARBA00023136"/>
    </source>
</evidence>
<dbReference type="GO" id="GO:0022857">
    <property type="term" value="F:transmembrane transporter activity"/>
    <property type="evidence" value="ECO:0007669"/>
    <property type="project" value="InterPro"/>
</dbReference>
<evidence type="ECO:0000313" key="11">
    <source>
        <dbReference type="Proteomes" id="UP000887575"/>
    </source>
</evidence>
<keyword evidence="7" id="KW-0325">Glycoprotein</keyword>
<protein>
    <recommendedName>
        <fullName evidence="10">SSD domain-containing protein</fullName>
    </recommendedName>
</protein>
<name>A0AAF3FNA5_9BILA</name>
<dbReference type="Pfam" id="PF02460">
    <property type="entry name" value="Patched"/>
    <property type="match status" value="1"/>
</dbReference>
<dbReference type="PANTHER" id="PTHR10796">
    <property type="entry name" value="PATCHED-RELATED"/>
    <property type="match status" value="1"/>
</dbReference>
<evidence type="ECO:0000313" key="12">
    <source>
        <dbReference type="WBParaSite" id="MBELARI_LOCUS8135"/>
    </source>
</evidence>
<feature type="coiled-coil region" evidence="8">
    <location>
        <begin position="27"/>
        <end position="61"/>
    </location>
</feature>
<dbReference type="PRINTS" id="PR00702">
    <property type="entry name" value="ACRIFLAVINRP"/>
</dbReference>
<keyword evidence="11" id="KW-1185">Reference proteome</keyword>
<evidence type="ECO:0000256" key="3">
    <source>
        <dbReference type="ARBA" id="ARBA00022475"/>
    </source>
</evidence>
<dbReference type="AlphaFoldDB" id="A0AAF3FNA5"/>
<dbReference type="GO" id="GO:0018996">
    <property type="term" value="P:molting cycle, collagen and cuticulin-based cuticle"/>
    <property type="evidence" value="ECO:0007669"/>
    <property type="project" value="TreeGrafter"/>
</dbReference>
<feature type="transmembrane region" description="Helical" evidence="9">
    <location>
        <begin position="427"/>
        <end position="448"/>
    </location>
</feature>
<dbReference type="PROSITE" id="PS50156">
    <property type="entry name" value="SSD"/>
    <property type="match status" value="1"/>
</dbReference>